<dbReference type="PRINTS" id="PR00455">
    <property type="entry name" value="HTHTETR"/>
</dbReference>
<sequence>MTATPRRTQAERREGTIAAVVDATVEALGEVGYARTTTAEIARRAGVSQGGLFRHFDSRLDVILAAADAVRARQFVDFRAGLAQLEEFDVAAVVRLLRRATRAPVNAAWYELLVAARADVDLRDRLAPLADRYHREIIELGRALPIAEAMPAEQLDAIVIGIVHMLDGEALIATVHVDTAREDVRVEQLVRILAGEPLFDRESGDGAQG</sequence>
<proteinExistence type="predicted"/>
<evidence type="ECO:0000256" key="1">
    <source>
        <dbReference type="ARBA" id="ARBA00023015"/>
    </source>
</evidence>
<dbReference type="PANTHER" id="PTHR30055:SF234">
    <property type="entry name" value="HTH-TYPE TRANSCRIPTIONAL REGULATOR BETI"/>
    <property type="match status" value="1"/>
</dbReference>
<feature type="DNA-binding region" description="H-T-H motif" evidence="4">
    <location>
        <begin position="37"/>
        <end position="56"/>
    </location>
</feature>
<dbReference type="KEGG" id="aef:GEV26_01465"/>
<dbReference type="EMBL" id="CP045737">
    <property type="protein sequence ID" value="QGG40147.1"/>
    <property type="molecule type" value="Genomic_DNA"/>
</dbReference>
<keyword evidence="2 4" id="KW-0238">DNA-binding</keyword>
<accession>A0A5Q2MAM3</accession>
<feature type="domain" description="HTH tetR-type" evidence="5">
    <location>
        <begin position="14"/>
        <end position="74"/>
    </location>
</feature>
<keyword evidence="3" id="KW-0804">Transcription</keyword>
<keyword evidence="7" id="KW-1185">Reference proteome</keyword>
<dbReference type="PANTHER" id="PTHR30055">
    <property type="entry name" value="HTH-TYPE TRANSCRIPTIONAL REGULATOR RUTR"/>
    <property type="match status" value="1"/>
</dbReference>
<dbReference type="InterPro" id="IPR009057">
    <property type="entry name" value="Homeodomain-like_sf"/>
</dbReference>
<dbReference type="Gene3D" id="1.10.357.10">
    <property type="entry name" value="Tetracycline Repressor, domain 2"/>
    <property type="match status" value="1"/>
</dbReference>
<evidence type="ECO:0000256" key="3">
    <source>
        <dbReference type="ARBA" id="ARBA00023163"/>
    </source>
</evidence>
<evidence type="ECO:0000313" key="7">
    <source>
        <dbReference type="Proteomes" id="UP000392064"/>
    </source>
</evidence>
<evidence type="ECO:0000259" key="5">
    <source>
        <dbReference type="PROSITE" id="PS50977"/>
    </source>
</evidence>
<dbReference type="AlphaFoldDB" id="A0A5Q2MAM3"/>
<dbReference type="InterPro" id="IPR001647">
    <property type="entry name" value="HTH_TetR"/>
</dbReference>
<dbReference type="PROSITE" id="PS50977">
    <property type="entry name" value="HTH_TETR_2"/>
    <property type="match status" value="1"/>
</dbReference>
<reference evidence="6 7" key="1">
    <citation type="submission" date="2019-11" db="EMBL/GenBank/DDBJ databases">
        <authorList>
            <person name="Li J."/>
        </authorList>
    </citation>
    <scope>NUCLEOTIDE SEQUENCE [LARGE SCALE GENOMIC DNA]</scope>
    <source>
        <strain evidence="6 7">MF47</strain>
    </source>
</reference>
<dbReference type="Pfam" id="PF00440">
    <property type="entry name" value="TetR_N"/>
    <property type="match status" value="1"/>
</dbReference>
<dbReference type="InterPro" id="IPR050109">
    <property type="entry name" value="HTH-type_TetR-like_transc_reg"/>
</dbReference>
<dbReference type="SUPFAM" id="SSF46689">
    <property type="entry name" value="Homeodomain-like"/>
    <property type="match status" value="1"/>
</dbReference>
<gene>
    <name evidence="6" type="ORF">GEV26_01465</name>
</gene>
<name>A0A5Q2MAM3_9ACTN</name>
<evidence type="ECO:0000313" key="6">
    <source>
        <dbReference type="EMBL" id="QGG40147.1"/>
    </source>
</evidence>
<dbReference type="RefSeq" id="WP_153651420.1">
    <property type="nucleotide sequence ID" value="NZ_CP045737.1"/>
</dbReference>
<evidence type="ECO:0000256" key="4">
    <source>
        <dbReference type="PROSITE-ProRule" id="PRU00335"/>
    </source>
</evidence>
<organism evidence="6 7">
    <name type="scientific">Aeromicrobium yanjiei</name>
    <dbReference type="NCBI Taxonomy" id="2662028"/>
    <lineage>
        <taxon>Bacteria</taxon>
        <taxon>Bacillati</taxon>
        <taxon>Actinomycetota</taxon>
        <taxon>Actinomycetes</taxon>
        <taxon>Propionibacteriales</taxon>
        <taxon>Nocardioidaceae</taxon>
        <taxon>Aeromicrobium</taxon>
    </lineage>
</organism>
<evidence type="ECO:0000256" key="2">
    <source>
        <dbReference type="ARBA" id="ARBA00023125"/>
    </source>
</evidence>
<dbReference type="GO" id="GO:0003700">
    <property type="term" value="F:DNA-binding transcription factor activity"/>
    <property type="evidence" value="ECO:0007669"/>
    <property type="project" value="TreeGrafter"/>
</dbReference>
<dbReference type="Proteomes" id="UP000392064">
    <property type="component" value="Chromosome"/>
</dbReference>
<protein>
    <submittedName>
        <fullName evidence="6">TetR family transcriptional regulator</fullName>
    </submittedName>
</protein>
<keyword evidence="1" id="KW-0805">Transcription regulation</keyword>
<dbReference type="GO" id="GO:0000976">
    <property type="term" value="F:transcription cis-regulatory region binding"/>
    <property type="evidence" value="ECO:0007669"/>
    <property type="project" value="TreeGrafter"/>
</dbReference>